<reference evidence="1 2" key="1">
    <citation type="submission" date="2019-03" db="EMBL/GenBank/DDBJ databases">
        <authorList>
            <consortium name="Pathogen Informatics"/>
        </authorList>
    </citation>
    <scope>NUCLEOTIDE SEQUENCE [LARGE SCALE GENOMIC DNA]</scope>
    <source>
        <strain evidence="1 2">NCTC12998</strain>
    </source>
</reference>
<protein>
    <submittedName>
        <fullName evidence="1">Uncharacterized protein</fullName>
    </submittedName>
</protein>
<accession>A0A485B9L3</accession>
<dbReference type="EMBL" id="CAADJE010000024">
    <property type="protein sequence ID" value="VFS70265.1"/>
    <property type="molecule type" value="Genomic_DNA"/>
</dbReference>
<name>A0A485B9L3_RAOPL</name>
<evidence type="ECO:0000313" key="1">
    <source>
        <dbReference type="EMBL" id="VFS70265.1"/>
    </source>
</evidence>
<proteinExistence type="predicted"/>
<gene>
    <name evidence="1" type="ORF">NCTC12998_03782</name>
</gene>
<dbReference type="Proteomes" id="UP000345637">
    <property type="component" value="Unassembled WGS sequence"/>
</dbReference>
<dbReference type="AlphaFoldDB" id="A0A485B9L3"/>
<evidence type="ECO:0000313" key="2">
    <source>
        <dbReference type="Proteomes" id="UP000345637"/>
    </source>
</evidence>
<sequence length="86" mass="9937">MLFRQQFGWRHQRYLFAVSDRPQRCEGGNQRFTRADVALYQTHHRHIERHIAFNFGGDSLLCAGWLKGQGGQQLVFECVVCASARA</sequence>
<organism evidence="1 2">
    <name type="scientific">Raoultella planticola</name>
    <name type="common">Klebsiella planticola</name>
    <dbReference type="NCBI Taxonomy" id="575"/>
    <lineage>
        <taxon>Bacteria</taxon>
        <taxon>Pseudomonadati</taxon>
        <taxon>Pseudomonadota</taxon>
        <taxon>Gammaproteobacteria</taxon>
        <taxon>Enterobacterales</taxon>
        <taxon>Enterobacteriaceae</taxon>
        <taxon>Klebsiella/Raoultella group</taxon>
        <taxon>Raoultella</taxon>
    </lineage>
</organism>